<accession>A0ABS2P225</accession>
<dbReference type="Proteomes" id="UP000737402">
    <property type="component" value="Unassembled WGS sequence"/>
</dbReference>
<sequence>MGIRGIFFEDASKQTKFQKVLTNIFFITIIVKLINRFILDFAWLESLLLFA</sequence>
<dbReference type="EMBL" id="JAFBED010000006">
    <property type="protein sequence ID" value="MBM7621011.1"/>
    <property type="molecule type" value="Genomic_DNA"/>
</dbReference>
<keyword evidence="3" id="KW-1185">Reference proteome</keyword>
<proteinExistence type="predicted"/>
<comment type="caution">
    <text evidence="2">The sequence shown here is derived from an EMBL/GenBank/DDBJ whole genome shotgun (WGS) entry which is preliminary data.</text>
</comment>
<keyword evidence="1" id="KW-0472">Membrane</keyword>
<keyword evidence="1" id="KW-1133">Transmembrane helix</keyword>
<evidence type="ECO:0000313" key="3">
    <source>
        <dbReference type="Proteomes" id="UP000737402"/>
    </source>
</evidence>
<keyword evidence="1" id="KW-0812">Transmembrane</keyword>
<feature type="transmembrane region" description="Helical" evidence="1">
    <location>
        <begin position="20"/>
        <end position="39"/>
    </location>
</feature>
<name>A0ABS2P225_9BACI</name>
<protein>
    <submittedName>
        <fullName evidence="2">Uncharacterized protein</fullName>
    </submittedName>
</protein>
<reference evidence="2 3" key="1">
    <citation type="submission" date="2021-01" db="EMBL/GenBank/DDBJ databases">
        <title>Genomic Encyclopedia of Type Strains, Phase IV (KMG-IV): sequencing the most valuable type-strain genomes for metagenomic binning, comparative biology and taxonomic classification.</title>
        <authorList>
            <person name="Goeker M."/>
        </authorList>
    </citation>
    <scope>NUCLEOTIDE SEQUENCE [LARGE SCALE GENOMIC DNA]</scope>
    <source>
        <strain evidence="2 3">DSM 25879</strain>
    </source>
</reference>
<organism evidence="2 3">
    <name type="scientific">Sutcliffiella tianshenii</name>
    <dbReference type="NCBI Taxonomy" id="1463404"/>
    <lineage>
        <taxon>Bacteria</taxon>
        <taxon>Bacillati</taxon>
        <taxon>Bacillota</taxon>
        <taxon>Bacilli</taxon>
        <taxon>Bacillales</taxon>
        <taxon>Bacillaceae</taxon>
        <taxon>Sutcliffiella</taxon>
    </lineage>
</organism>
<evidence type="ECO:0000256" key="1">
    <source>
        <dbReference type="SAM" id="Phobius"/>
    </source>
</evidence>
<evidence type="ECO:0000313" key="2">
    <source>
        <dbReference type="EMBL" id="MBM7621011.1"/>
    </source>
</evidence>
<gene>
    <name evidence="2" type="ORF">JOC95_002884</name>
</gene>